<comment type="similarity">
    <text evidence="1">Belongs to the XLR/SYCP3 family.</text>
</comment>
<dbReference type="Pfam" id="PF04803">
    <property type="entry name" value="Cor1"/>
    <property type="match status" value="1"/>
</dbReference>
<feature type="signal peptide" evidence="4">
    <location>
        <begin position="1"/>
        <end position="25"/>
    </location>
</feature>
<dbReference type="PANTHER" id="PTHR19368:SF9">
    <property type="entry name" value="X-LINKED LYMPHOCYTE-REGULATED 5A-RELATED"/>
    <property type="match status" value="1"/>
</dbReference>
<reference evidence="7" key="3">
    <citation type="submission" date="2025-08" db="UniProtKB">
        <authorList>
            <consortium name="RefSeq"/>
        </authorList>
    </citation>
    <scope>IDENTIFICATION</scope>
    <source>
        <strain evidence="7">17A/GY</strain>
        <tissue evidence="7">Liver</tissue>
    </source>
</reference>
<feature type="domain" description="XLR/SYCP3/FAM9" evidence="5">
    <location>
        <begin position="163"/>
        <end position="292"/>
    </location>
</feature>
<dbReference type="GeneID" id="100757762"/>
<evidence type="ECO:0000313" key="6">
    <source>
        <dbReference type="Proteomes" id="UP001108280"/>
    </source>
</evidence>
<feature type="compositionally biased region" description="Polar residues" evidence="3">
    <location>
        <begin position="108"/>
        <end position="118"/>
    </location>
</feature>
<keyword evidence="2" id="KW-0175">Coiled coil</keyword>
<name>A0A9J7GMZ5_CRIGR</name>
<evidence type="ECO:0000256" key="4">
    <source>
        <dbReference type="SAM" id="SignalP"/>
    </source>
</evidence>
<dbReference type="RefSeq" id="XP_027290025.1">
    <property type="nucleotide sequence ID" value="XM_027434224.2"/>
</dbReference>
<dbReference type="Proteomes" id="UP001108280">
    <property type="component" value="Chromosome X"/>
</dbReference>
<evidence type="ECO:0000313" key="7">
    <source>
        <dbReference type="RefSeq" id="XP_027290025.1"/>
    </source>
</evidence>
<evidence type="ECO:0000256" key="1">
    <source>
        <dbReference type="ARBA" id="ARBA00010283"/>
    </source>
</evidence>
<keyword evidence="6" id="KW-1185">Reference proteome</keyword>
<reference evidence="6" key="1">
    <citation type="journal article" date="2018" name="Biotechnol. Bioeng.">
        <title>A reference genome of the Chinese hamster based on a hybrid assembly strategy.</title>
        <authorList>
            <person name="Rupp O."/>
            <person name="MacDonald M.L."/>
            <person name="Li S."/>
            <person name="Dhiman H."/>
            <person name="Polson S."/>
            <person name="Griep S."/>
            <person name="Heffner K."/>
            <person name="Hernandez I."/>
            <person name="Brinkrolf K."/>
            <person name="Jadhav V."/>
            <person name="Samoudi M."/>
            <person name="Hao H."/>
            <person name="Kingham B."/>
            <person name="Goesmann A."/>
            <person name="Betenbaugh M.J."/>
            <person name="Lewis N.E."/>
            <person name="Borth N."/>
            <person name="Lee K.H."/>
        </authorList>
    </citation>
    <scope>NUCLEOTIDE SEQUENCE [LARGE SCALE GENOMIC DNA]</scope>
    <source>
        <strain evidence="6">17A/GY</strain>
    </source>
</reference>
<accession>A0A9J7GMZ5</accession>
<dbReference type="InterPro" id="IPR051443">
    <property type="entry name" value="XLR/SYCP3"/>
</dbReference>
<gene>
    <name evidence="7" type="primary">LOC100757762</name>
</gene>
<dbReference type="OrthoDB" id="9585885at2759"/>
<proteinExistence type="inferred from homology"/>
<feature type="compositionally biased region" description="Polar residues" evidence="3">
    <location>
        <begin position="132"/>
        <end position="141"/>
    </location>
</feature>
<organism evidence="6 7">
    <name type="scientific">Cricetulus griseus</name>
    <name type="common">Chinese hamster</name>
    <name type="synonym">Cricetulus barabensis griseus</name>
    <dbReference type="NCBI Taxonomy" id="10029"/>
    <lineage>
        <taxon>Eukaryota</taxon>
        <taxon>Metazoa</taxon>
        <taxon>Chordata</taxon>
        <taxon>Craniata</taxon>
        <taxon>Vertebrata</taxon>
        <taxon>Euteleostomi</taxon>
        <taxon>Mammalia</taxon>
        <taxon>Eutheria</taxon>
        <taxon>Euarchontoglires</taxon>
        <taxon>Glires</taxon>
        <taxon>Rodentia</taxon>
        <taxon>Myomorpha</taxon>
        <taxon>Muroidea</taxon>
        <taxon>Cricetidae</taxon>
        <taxon>Cricetinae</taxon>
        <taxon>Cricetulus</taxon>
    </lineage>
</organism>
<feature type="region of interest" description="Disordered" evidence="3">
    <location>
        <begin position="79"/>
        <end position="150"/>
    </location>
</feature>
<feature type="chain" id="PRO_5039889867" evidence="4">
    <location>
        <begin position="26"/>
        <end position="322"/>
    </location>
</feature>
<dbReference type="GO" id="GO:0051321">
    <property type="term" value="P:meiotic cell cycle"/>
    <property type="evidence" value="ECO:0007669"/>
    <property type="project" value="TreeGrafter"/>
</dbReference>
<feature type="coiled-coil region" evidence="2">
    <location>
        <begin position="230"/>
        <end position="264"/>
    </location>
</feature>
<evidence type="ECO:0000256" key="3">
    <source>
        <dbReference type="SAM" id="MobiDB-lite"/>
    </source>
</evidence>
<evidence type="ECO:0000259" key="5">
    <source>
        <dbReference type="Pfam" id="PF04803"/>
    </source>
</evidence>
<reference evidence="6" key="2">
    <citation type="journal article" date="2020" name="Biotechnol. Bioeng.">
        <title>Chromosome-scale scaffolds for the Chinese hamster reference genome assembly to facilitate the study of the CHO epigenome.</title>
        <authorList>
            <person name="Hilliard W."/>
            <person name="MacDonald M."/>
            <person name="Lee K.H."/>
        </authorList>
    </citation>
    <scope>NUCLEOTIDE SEQUENCE [LARGE SCALE GENOMIC DNA]</scope>
    <source>
        <strain evidence="6">17A/GY</strain>
    </source>
</reference>
<dbReference type="GO" id="GO:0007286">
    <property type="term" value="P:spermatid development"/>
    <property type="evidence" value="ECO:0007669"/>
    <property type="project" value="TreeGrafter"/>
</dbReference>
<dbReference type="KEGG" id="cge:100757762"/>
<evidence type="ECO:0000256" key="2">
    <source>
        <dbReference type="SAM" id="Coils"/>
    </source>
</evidence>
<sequence>MVHRWATQVLLFCLLVAKLIQGSDGADDSFWKKNLHGKSDFVSPCQGEQGLICFVGYFLQMSGHEMQLVLVLQESCPAQRSPARPQAMSTKDQKDMERRAKRPRVDQNLPSDDSQNPDAITPAKDPAVDTSEMGSCSSGSDVQEARKPVQKRIQDFKGGITQSLLAKRKQFGKDINASFRSLNENLQSIFKTQKKSRQELHSIHSQMFESLYQKWLDEVGRTREQEEHLNLTAQQQMKILQKAIEDHETKMENAKDLCNTFVKKAKNLLEHRKAFVGGEESEVKKEISKAQDRVIMETQEQDVSVVETYLQSLVLDRPEETI</sequence>
<dbReference type="PANTHER" id="PTHR19368">
    <property type="entry name" value="XLR/SCP3/FAM9"/>
    <property type="match status" value="1"/>
</dbReference>
<dbReference type="InterPro" id="IPR006888">
    <property type="entry name" value="XLR/SYCP3/FAM9_dom"/>
</dbReference>
<protein>
    <submittedName>
        <fullName evidence="7">X-linked lymphocyte-regulated protein 5C isoform X2</fullName>
    </submittedName>
</protein>
<keyword evidence="4" id="KW-0732">Signal</keyword>
<dbReference type="GO" id="GO:0000795">
    <property type="term" value="C:synaptonemal complex"/>
    <property type="evidence" value="ECO:0007669"/>
    <property type="project" value="TreeGrafter"/>
</dbReference>
<dbReference type="AlphaFoldDB" id="A0A9J7GMZ5"/>